<protein>
    <submittedName>
        <fullName evidence="2">Uncharacterized protein</fullName>
    </submittedName>
</protein>
<keyword evidence="3" id="KW-1185">Reference proteome</keyword>
<dbReference type="EMBL" id="BTSY01000002">
    <property type="protein sequence ID" value="GMT13014.1"/>
    <property type="molecule type" value="Genomic_DNA"/>
</dbReference>
<comment type="caution">
    <text evidence="2">The sequence shown here is derived from an EMBL/GenBank/DDBJ whole genome shotgun (WGS) entry which is preliminary data.</text>
</comment>
<name>A0AAV5V560_9BILA</name>
<feature type="non-terminal residue" evidence="2">
    <location>
        <position position="1"/>
    </location>
</feature>
<dbReference type="AlphaFoldDB" id="A0AAV5V560"/>
<feature type="region of interest" description="Disordered" evidence="1">
    <location>
        <begin position="37"/>
        <end position="80"/>
    </location>
</feature>
<feature type="non-terminal residue" evidence="2">
    <location>
        <position position="205"/>
    </location>
</feature>
<evidence type="ECO:0000313" key="2">
    <source>
        <dbReference type="EMBL" id="GMT13014.1"/>
    </source>
</evidence>
<dbReference type="Proteomes" id="UP001432322">
    <property type="component" value="Unassembled WGS sequence"/>
</dbReference>
<reference evidence="2" key="1">
    <citation type="submission" date="2023-10" db="EMBL/GenBank/DDBJ databases">
        <title>Genome assembly of Pristionchus species.</title>
        <authorList>
            <person name="Yoshida K."/>
            <person name="Sommer R.J."/>
        </authorList>
    </citation>
    <scope>NUCLEOTIDE SEQUENCE</scope>
    <source>
        <strain evidence="2">RS5133</strain>
    </source>
</reference>
<organism evidence="2 3">
    <name type="scientific">Pristionchus fissidentatus</name>
    <dbReference type="NCBI Taxonomy" id="1538716"/>
    <lineage>
        <taxon>Eukaryota</taxon>
        <taxon>Metazoa</taxon>
        <taxon>Ecdysozoa</taxon>
        <taxon>Nematoda</taxon>
        <taxon>Chromadorea</taxon>
        <taxon>Rhabditida</taxon>
        <taxon>Rhabditina</taxon>
        <taxon>Diplogasteromorpha</taxon>
        <taxon>Diplogasteroidea</taxon>
        <taxon>Neodiplogasteridae</taxon>
        <taxon>Pristionchus</taxon>
    </lineage>
</organism>
<evidence type="ECO:0000256" key="1">
    <source>
        <dbReference type="SAM" id="MobiDB-lite"/>
    </source>
</evidence>
<sequence length="205" mass="22287">LQRSRDVRVRGNQMGGRCDQMMPRVSLAVAVAQRARGAHHDLARRPSTRGHYRASSAGNDQGMRESLLGRGRANAESTSERRLAHVLDRGWNVIDYWQSVELRRVCGHAARLEQHRVVAAAGDALAGSRGVHDAIIADGVAAWESTNNRRAMNQRSATVSTRGLRVATALDHAVPTGHHAIEHSPLNHSEFRSDSLIGGVRCCGG</sequence>
<evidence type="ECO:0000313" key="3">
    <source>
        <dbReference type="Proteomes" id="UP001432322"/>
    </source>
</evidence>
<accession>A0AAV5V560</accession>
<gene>
    <name evidence="2" type="ORF">PFISCL1PPCAC_4311</name>
</gene>
<proteinExistence type="predicted"/>